<protein>
    <submittedName>
        <fullName evidence="4">DUF2489 domain-containing protein</fullName>
    </submittedName>
</protein>
<name>A0AAW7XM40_9GAMM</name>
<dbReference type="RefSeq" id="WP_303550247.1">
    <property type="nucleotide sequence ID" value="NZ_JAUOPG010000005.1"/>
</dbReference>
<keyword evidence="2" id="KW-0472">Membrane</keyword>
<sequence length="159" mass="18412">MSDSVMYILLVAGILISAVLMVVIYRQVRSLRREQEERLANQENLERIQKERYEYIESSLNILTDALINSQIGVVEGAIRVKSLLDYYNPALHDEPAYAVFTEIHEQTEHIPIKEAWKKLEKPIRRKHELFMARLEIAHGEEVVKAAGQLHAHINKAKQ</sequence>
<keyword evidence="2" id="KW-0812">Transmembrane</keyword>
<organism evidence="4 5">
    <name type="scientific">Neptunomonas phycophila</name>
    <dbReference type="NCBI Taxonomy" id="1572645"/>
    <lineage>
        <taxon>Bacteria</taxon>
        <taxon>Pseudomonadati</taxon>
        <taxon>Pseudomonadota</taxon>
        <taxon>Gammaproteobacteria</taxon>
        <taxon>Oceanospirillales</taxon>
        <taxon>Oceanospirillaceae</taxon>
        <taxon>Neptunomonas</taxon>
    </lineage>
</organism>
<keyword evidence="2" id="KW-1133">Transmembrane helix</keyword>
<keyword evidence="1" id="KW-0175">Coiled coil</keyword>
<comment type="caution">
    <text evidence="4">The sequence shown here is derived from an EMBL/GenBank/DDBJ whole genome shotgun (WGS) entry which is preliminary data.</text>
</comment>
<feature type="transmembrane region" description="Helical" evidence="2">
    <location>
        <begin position="6"/>
        <end position="25"/>
    </location>
</feature>
<gene>
    <name evidence="4" type="ORF">Q4490_09930</name>
</gene>
<feature type="coiled-coil region" evidence="1">
    <location>
        <begin position="25"/>
        <end position="52"/>
    </location>
</feature>
<reference evidence="4" key="1">
    <citation type="submission" date="2023-07" db="EMBL/GenBank/DDBJ databases">
        <title>Genome content predicts the carbon catabolic preferences of heterotrophic bacteria.</title>
        <authorList>
            <person name="Gralka M."/>
        </authorList>
    </citation>
    <scope>NUCLEOTIDE SEQUENCE</scope>
    <source>
        <strain evidence="4">I2M16</strain>
    </source>
</reference>
<dbReference type="InterPro" id="IPR019617">
    <property type="entry name" value="DUF2489"/>
</dbReference>
<evidence type="ECO:0000313" key="4">
    <source>
        <dbReference type="EMBL" id="MDO6453885.1"/>
    </source>
</evidence>
<evidence type="ECO:0000259" key="3">
    <source>
        <dbReference type="Pfam" id="PF10675"/>
    </source>
</evidence>
<dbReference type="Proteomes" id="UP001169862">
    <property type="component" value="Unassembled WGS sequence"/>
</dbReference>
<dbReference type="EMBL" id="JAUOPG010000005">
    <property type="protein sequence ID" value="MDO6453885.1"/>
    <property type="molecule type" value="Genomic_DNA"/>
</dbReference>
<evidence type="ECO:0000256" key="1">
    <source>
        <dbReference type="SAM" id="Coils"/>
    </source>
</evidence>
<evidence type="ECO:0000256" key="2">
    <source>
        <dbReference type="SAM" id="Phobius"/>
    </source>
</evidence>
<dbReference type="AlphaFoldDB" id="A0AAW7XM40"/>
<dbReference type="Pfam" id="PF10675">
    <property type="entry name" value="DUF2489"/>
    <property type="match status" value="1"/>
</dbReference>
<evidence type="ECO:0000313" key="5">
    <source>
        <dbReference type="Proteomes" id="UP001169862"/>
    </source>
</evidence>
<proteinExistence type="predicted"/>
<feature type="domain" description="DUF2489" evidence="3">
    <location>
        <begin position="19"/>
        <end position="150"/>
    </location>
</feature>
<accession>A0AAW7XM40</accession>